<evidence type="ECO:0000313" key="1">
    <source>
        <dbReference type="EMBL" id="KAF2148495.1"/>
    </source>
</evidence>
<dbReference type="Proteomes" id="UP000799439">
    <property type="component" value="Unassembled WGS sequence"/>
</dbReference>
<dbReference type="AlphaFoldDB" id="A0A9P4IVF9"/>
<organism evidence="1 2">
    <name type="scientific">Myriangium duriaei CBS 260.36</name>
    <dbReference type="NCBI Taxonomy" id="1168546"/>
    <lineage>
        <taxon>Eukaryota</taxon>
        <taxon>Fungi</taxon>
        <taxon>Dikarya</taxon>
        <taxon>Ascomycota</taxon>
        <taxon>Pezizomycotina</taxon>
        <taxon>Dothideomycetes</taxon>
        <taxon>Dothideomycetidae</taxon>
        <taxon>Myriangiales</taxon>
        <taxon>Myriangiaceae</taxon>
        <taxon>Myriangium</taxon>
    </lineage>
</organism>
<keyword evidence="2" id="KW-1185">Reference proteome</keyword>
<proteinExistence type="predicted"/>
<accession>A0A9P4IVF9</accession>
<reference evidence="1" key="1">
    <citation type="journal article" date="2020" name="Stud. Mycol.">
        <title>101 Dothideomycetes genomes: a test case for predicting lifestyles and emergence of pathogens.</title>
        <authorList>
            <person name="Haridas S."/>
            <person name="Albert R."/>
            <person name="Binder M."/>
            <person name="Bloem J."/>
            <person name="Labutti K."/>
            <person name="Salamov A."/>
            <person name="Andreopoulos B."/>
            <person name="Baker S."/>
            <person name="Barry K."/>
            <person name="Bills G."/>
            <person name="Bluhm B."/>
            <person name="Cannon C."/>
            <person name="Castanera R."/>
            <person name="Culley D."/>
            <person name="Daum C."/>
            <person name="Ezra D."/>
            <person name="Gonzalez J."/>
            <person name="Henrissat B."/>
            <person name="Kuo A."/>
            <person name="Liang C."/>
            <person name="Lipzen A."/>
            <person name="Lutzoni F."/>
            <person name="Magnuson J."/>
            <person name="Mondo S."/>
            <person name="Nolan M."/>
            <person name="Ohm R."/>
            <person name="Pangilinan J."/>
            <person name="Park H.-J."/>
            <person name="Ramirez L."/>
            <person name="Alfaro M."/>
            <person name="Sun H."/>
            <person name="Tritt A."/>
            <person name="Yoshinaga Y."/>
            <person name="Zwiers L.-H."/>
            <person name="Turgeon B."/>
            <person name="Goodwin S."/>
            <person name="Spatafora J."/>
            <person name="Crous P."/>
            <person name="Grigoriev I."/>
        </authorList>
    </citation>
    <scope>NUCLEOTIDE SEQUENCE</scope>
    <source>
        <strain evidence="1">CBS 260.36</strain>
    </source>
</reference>
<comment type="caution">
    <text evidence="1">The sequence shown here is derived from an EMBL/GenBank/DDBJ whole genome shotgun (WGS) entry which is preliminary data.</text>
</comment>
<sequence length="275" mass="32155">MTTLCEFRFFPYLPQELQDQIWHAVLEDTVVPTLFSYTDGCWDHDLQTYPDGNWSNPSIYFHHERLHIAMSLPMAGVNSHLKSLALNWAAAHGLRRRKNYSADVDFIRDFIPESDVLCVPRRKWRKVANQLWATRRRNMQVAQSRAEVRYLAIHEDDVVAPDLYRFLEMFPKARAMYIICDAPRTIERTERWVLGPSYGGAFVWDAETGMIEFRSDEADRREGKMCETTTNLGTIDVDARRYKRIRNFASALKDEIARQGTDGFEVRPVEIIQRC</sequence>
<evidence type="ECO:0000313" key="2">
    <source>
        <dbReference type="Proteomes" id="UP000799439"/>
    </source>
</evidence>
<name>A0A9P4IVF9_9PEZI</name>
<gene>
    <name evidence="1" type="ORF">K461DRAFT_316295</name>
</gene>
<protein>
    <submittedName>
        <fullName evidence="1">Uncharacterized protein</fullName>
    </submittedName>
</protein>
<dbReference type="EMBL" id="ML996093">
    <property type="protein sequence ID" value="KAF2148495.1"/>
    <property type="molecule type" value="Genomic_DNA"/>
</dbReference>